<accession>A0ABR1CXA8</accession>
<dbReference type="Proteomes" id="UP001303046">
    <property type="component" value="Unassembled WGS sequence"/>
</dbReference>
<dbReference type="EMBL" id="JAVFWL010000003">
    <property type="protein sequence ID" value="KAK6742934.1"/>
    <property type="molecule type" value="Genomic_DNA"/>
</dbReference>
<name>A0ABR1CXA8_NECAM</name>
<comment type="caution">
    <text evidence="1">The sequence shown here is derived from an EMBL/GenBank/DDBJ whole genome shotgun (WGS) entry which is preliminary data.</text>
</comment>
<proteinExistence type="predicted"/>
<sequence>MTKFWSLMLLYNSRNTFMNWNCGRDFCAKRSKSVTEGVVDMRGSVFVDLHGNRKVLKKPTEGVNLPADADVEVVPKEPNASTLIPVVSL</sequence>
<protein>
    <submittedName>
        <fullName evidence="1">Uncharacterized protein</fullName>
    </submittedName>
</protein>
<evidence type="ECO:0000313" key="2">
    <source>
        <dbReference type="Proteomes" id="UP001303046"/>
    </source>
</evidence>
<reference evidence="1 2" key="1">
    <citation type="submission" date="2023-08" db="EMBL/GenBank/DDBJ databases">
        <title>A Necator americanus chromosomal reference genome.</title>
        <authorList>
            <person name="Ilik V."/>
            <person name="Petrzelkova K.J."/>
            <person name="Pardy F."/>
            <person name="Fuh T."/>
            <person name="Niatou-Singa F.S."/>
            <person name="Gouil Q."/>
            <person name="Baker L."/>
            <person name="Ritchie M.E."/>
            <person name="Jex A.R."/>
            <person name="Gazzola D."/>
            <person name="Li H."/>
            <person name="Toshio Fujiwara R."/>
            <person name="Zhan B."/>
            <person name="Aroian R.V."/>
            <person name="Pafco B."/>
            <person name="Schwarz E.M."/>
        </authorList>
    </citation>
    <scope>NUCLEOTIDE SEQUENCE [LARGE SCALE GENOMIC DNA]</scope>
    <source>
        <strain evidence="1 2">Aroian</strain>
        <tissue evidence="1">Whole animal</tissue>
    </source>
</reference>
<organism evidence="1 2">
    <name type="scientific">Necator americanus</name>
    <name type="common">Human hookworm</name>
    <dbReference type="NCBI Taxonomy" id="51031"/>
    <lineage>
        <taxon>Eukaryota</taxon>
        <taxon>Metazoa</taxon>
        <taxon>Ecdysozoa</taxon>
        <taxon>Nematoda</taxon>
        <taxon>Chromadorea</taxon>
        <taxon>Rhabditida</taxon>
        <taxon>Rhabditina</taxon>
        <taxon>Rhabditomorpha</taxon>
        <taxon>Strongyloidea</taxon>
        <taxon>Ancylostomatidae</taxon>
        <taxon>Bunostominae</taxon>
        <taxon>Necator</taxon>
    </lineage>
</organism>
<gene>
    <name evidence="1" type="primary">Necator_chrIII.g11058</name>
    <name evidence="1" type="ORF">RB195_010293</name>
</gene>
<keyword evidence="2" id="KW-1185">Reference proteome</keyword>
<evidence type="ECO:0000313" key="1">
    <source>
        <dbReference type="EMBL" id="KAK6742934.1"/>
    </source>
</evidence>